<evidence type="ECO:0000256" key="5">
    <source>
        <dbReference type="ARBA" id="ARBA00022927"/>
    </source>
</evidence>
<evidence type="ECO:0000256" key="4">
    <source>
        <dbReference type="ARBA" id="ARBA00022692"/>
    </source>
</evidence>
<evidence type="ECO:0000256" key="8">
    <source>
        <dbReference type="ARBA" id="ARBA00023136"/>
    </source>
</evidence>
<keyword evidence="11" id="KW-1185">Reference proteome</keyword>
<comment type="similarity">
    <text evidence="9">Belongs to the TatA/E family.</text>
</comment>
<dbReference type="RefSeq" id="WP_028777887.1">
    <property type="nucleotide sequence ID" value="NZ_WUUL01000005.1"/>
</dbReference>
<evidence type="ECO:0000256" key="3">
    <source>
        <dbReference type="ARBA" id="ARBA00022475"/>
    </source>
</evidence>
<dbReference type="InterPro" id="IPR006312">
    <property type="entry name" value="TatA/E"/>
</dbReference>
<keyword evidence="8 9" id="KW-0472">Membrane</keyword>
<keyword evidence="6 9" id="KW-1133">Transmembrane helix</keyword>
<comment type="subunit">
    <text evidence="9">Forms a complex with TatC.</text>
</comment>
<comment type="subcellular location">
    <subcellularLocation>
        <location evidence="1 9">Cell membrane</location>
        <topology evidence="1 9">Single-pass membrane protein</topology>
    </subcellularLocation>
</comment>
<evidence type="ECO:0000256" key="1">
    <source>
        <dbReference type="ARBA" id="ARBA00004162"/>
    </source>
</evidence>
<dbReference type="PANTHER" id="PTHR42982:SF1">
    <property type="entry name" value="SEC-INDEPENDENT PROTEIN TRANSLOCASE PROTEIN TATA"/>
    <property type="match status" value="1"/>
</dbReference>
<keyword evidence="3 9" id="KW-1003">Cell membrane</keyword>
<dbReference type="Pfam" id="PF02416">
    <property type="entry name" value="TatA_B_E"/>
    <property type="match status" value="1"/>
</dbReference>
<proteinExistence type="inferred from homology"/>
<dbReference type="NCBIfam" id="TIGR01411">
    <property type="entry name" value="tatAE"/>
    <property type="match status" value="1"/>
</dbReference>
<evidence type="ECO:0000256" key="7">
    <source>
        <dbReference type="ARBA" id="ARBA00023010"/>
    </source>
</evidence>
<accession>A0A6I4VQN8</accession>
<dbReference type="HAMAP" id="MF_00236">
    <property type="entry name" value="TatA_E"/>
    <property type="match status" value="1"/>
</dbReference>
<gene>
    <name evidence="9 10" type="primary">tatA</name>
    <name evidence="10" type="ORF">GSM42_09600</name>
</gene>
<protein>
    <recommendedName>
        <fullName evidence="9">Sec-independent protein translocase protein TatA</fullName>
    </recommendedName>
</protein>
<keyword evidence="4 9" id="KW-0812">Transmembrane</keyword>
<dbReference type="EMBL" id="WUUL01000005">
    <property type="protein sequence ID" value="MXQ53967.1"/>
    <property type="molecule type" value="Genomic_DNA"/>
</dbReference>
<keyword evidence="5 9" id="KW-0653">Protein transport</keyword>
<comment type="caution">
    <text evidence="10">The sequence shown here is derived from an EMBL/GenBank/DDBJ whole genome shotgun (WGS) entry which is preliminary data.</text>
</comment>
<dbReference type="Gene3D" id="1.20.5.3310">
    <property type="match status" value="1"/>
</dbReference>
<dbReference type="PANTHER" id="PTHR42982">
    <property type="entry name" value="SEC-INDEPENDENT PROTEIN TRANSLOCASE PROTEIN TATA"/>
    <property type="match status" value="1"/>
</dbReference>
<evidence type="ECO:0000313" key="11">
    <source>
        <dbReference type="Proteomes" id="UP000430692"/>
    </source>
</evidence>
<dbReference type="NCBIfam" id="NF011430">
    <property type="entry name" value="PRK14861.1"/>
    <property type="match status" value="1"/>
</dbReference>
<keyword evidence="2 9" id="KW-0813">Transport</keyword>
<dbReference type="AlphaFoldDB" id="A0A6I4VQN8"/>
<dbReference type="InterPro" id="IPR003369">
    <property type="entry name" value="TatA/B/E"/>
</dbReference>
<dbReference type="GO" id="GO:0008320">
    <property type="term" value="F:protein transmembrane transporter activity"/>
    <property type="evidence" value="ECO:0007669"/>
    <property type="project" value="UniProtKB-UniRule"/>
</dbReference>
<dbReference type="GO" id="GO:0043953">
    <property type="term" value="P:protein transport by the Tat complex"/>
    <property type="evidence" value="ECO:0007669"/>
    <property type="project" value="UniProtKB-UniRule"/>
</dbReference>
<evidence type="ECO:0000313" key="10">
    <source>
        <dbReference type="EMBL" id="MXQ53967.1"/>
    </source>
</evidence>
<sequence length="62" mass="6793">MGINGFEWILIVIVALLLFGPKKLPELGKAVGKSFREFKNGMSGVLDDEEKKVTKSEANKGN</sequence>
<comment type="function">
    <text evidence="9">Part of the twin-arginine translocation (Tat) system that transports large folded proteins containing a characteristic twin-arginine motif in their signal peptide across membranes. TatA could form the protein-conducting channel of the Tat system.</text>
</comment>
<reference evidence="10 11" key="1">
    <citation type="submission" date="2019-12" db="EMBL/GenBank/DDBJ databases">
        <title>Whole-genome analyses of novel actinobacteria.</title>
        <authorList>
            <person name="Sahin N."/>
            <person name="Saygin H."/>
        </authorList>
    </citation>
    <scope>NUCLEOTIDE SEQUENCE [LARGE SCALE GENOMIC DNA]</scope>
    <source>
        <strain evidence="10 11">KC615</strain>
    </source>
</reference>
<dbReference type="GO" id="GO:0033281">
    <property type="term" value="C:TAT protein transport complex"/>
    <property type="evidence" value="ECO:0007669"/>
    <property type="project" value="UniProtKB-UniRule"/>
</dbReference>
<evidence type="ECO:0000256" key="9">
    <source>
        <dbReference type="HAMAP-Rule" id="MF_00236"/>
    </source>
</evidence>
<name>A0A6I4VQN8_9BACL</name>
<evidence type="ECO:0000256" key="6">
    <source>
        <dbReference type="ARBA" id="ARBA00022989"/>
    </source>
</evidence>
<organism evidence="10 11">
    <name type="scientific">Shimazuella alba</name>
    <dbReference type="NCBI Taxonomy" id="2690964"/>
    <lineage>
        <taxon>Bacteria</taxon>
        <taxon>Bacillati</taxon>
        <taxon>Bacillota</taxon>
        <taxon>Bacilli</taxon>
        <taxon>Bacillales</taxon>
        <taxon>Thermoactinomycetaceae</taxon>
        <taxon>Shimazuella</taxon>
    </lineage>
</organism>
<dbReference type="Proteomes" id="UP000430692">
    <property type="component" value="Unassembled WGS sequence"/>
</dbReference>
<keyword evidence="7 9" id="KW-0811">Translocation</keyword>
<evidence type="ECO:0000256" key="2">
    <source>
        <dbReference type="ARBA" id="ARBA00022448"/>
    </source>
</evidence>